<sequence length="409" mass="46918">MKNSFQVSPVYQHKIDWVLIVTLIFLFFAYLLFHSLFGGTLFSYNDWDSYTLQALAWRNGAVSLPQNYSWLELAEYNGNYFVSFPPVPSLVMFPLTFLFEGLVPSNFIIMLYALLSITFAYKCFQRTGLRKLSAMFWALFFVLGSNMLWMSTSGGSWFLAQALNMTLCFAAILSLLYHKKALCLTLLALAVGCRPFSVCFFFAVFLYLVLSESRKSHNKFFLCVLRQTRYLIIPACIAAGYLLYNFIRFQDPFEFGHNYLPEFTGVGNAQFGLEYLPANAYNIFLRLPSFSENGAIVLPLFDGFMFYLANPIFIVWFVRLAADIIQKQMTPEKAILAVGLALNLFLLLIHKTFGGWQFGARYTVDLLPFVLSYLLFSPKQKPRKWEIITGAFAILFNLYGALLMHLQLL</sequence>
<accession>A0AAU8AAV8</accession>
<proteinExistence type="predicted"/>
<protein>
    <recommendedName>
        <fullName evidence="3">Glycosyltransferase RgtA/B/C/D-like domain-containing protein</fullName>
    </recommendedName>
</protein>
<organism evidence="2">
    <name type="scientific">Christensenella massiliensis</name>
    <dbReference type="NCBI Taxonomy" id="1805714"/>
    <lineage>
        <taxon>Bacteria</taxon>
        <taxon>Bacillati</taxon>
        <taxon>Bacillota</taxon>
        <taxon>Clostridia</taxon>
        <taxon>Christensenellales</taxon>
        <taxon>Christensenellaceae</taxon>
        <taxon>Christensenella</taxon>
    </lineage>
</organism>
<dbReference type="RefSeq" id="WP_353423794.1">
    <property type="nucleotide sequence ID" value="NZ_CP117826.1"/>
</dbReference>
<gene>
    <name evidence="2" type="ORF">PUP29_02760</name>
</gene>
<keyword evidence="1" id="KW-0472">Membrane</keyword>
<evidence type="ECO:0000256" key="1">
    <source>
        <dbReference type="SAM" id="Phobius"/>
    </source>
</evidence>
<keyword evidence="1" id="KW-1133">Transmembrane helix</keyword>
<feature type="transmembrane region" description="Helical" evidence="1">
    <location>
        <begin position="97"/>
        <end position="120"/>
    </location>
</feature>
<feature type="transmembrane region" description="Helical" evidence="1">
    <location>
        <begin position="304"/>
        <end position="322"/>
    </location>
</feature>
<keyword evidence="1" id="KW-0812">Transmembrane</keyword>
<feature type="transmembrane region" description="Helical" evidence="1">
    <location>
        <begin position="230"/>
        <end position="247"/>
    </location>
</feature>
<reference evidence="2" key="1">
    <citation type="submission" date="2023-02" db="EMBL/GenBank/DDBJ databases">
        <title>Gut commensal Christensenella minuta modulates host metabolism via a new class of secondary bile acids.</title>
        <authorList>
            <person name="Liu C."/>
        </authorList>
    </citation>
    <scope>NUCLEOTIDE SEQUENCE</scope>
    <source>
        <strain evidence="2">CA70</strain>
    </source>
</reference>
<dbReference type="EMBL" id="CP117826">
    <property type="protein sequence ID" value="XCC62862.1"/>
    <property type="molecule type" value="Genomic_DNA"/>
</dbReference>
<dbReference type="AlphaFoldDB" id="A0AAU8AAV8"/>
<feature type="transmembrane region" description="Helical" evidence="1">
    <location>
        <begin position="388"/>
        <end position="408"/>
    </location>
</feature>
<evidence type="ECO:0000313" key="2">
    <source>
        <dbReference type="EMBL" id="XCC62862.1"/>
    </source>
</evidence>
<evidence type="ECO:0008006" key="3">
    <source>
        <dbReference type="Google" id="ProtNLM"/>
    </source>
</evidence>
<feature type="transmembrane region" description="Helical" evidence="1">
    <location>
        <begin position="334"/>
        <end position="353"/>
    </location>
</feature>
<feature type="transmembrane region" description="Helical" evidence="1">
    <location>
        <begin position="15"/>
        <end position="37"/>
    </location>
</feature>
<feature type="transmembrane region" description="Helical" evidence="1">
    <location>
        <begin position="132"/>
        <end position="151"/>
    </location>
</feature>
<name>A0AAU8AAV8_9FIRM</name>
<feature type="transmembrane region" description="Helical" evidence="1">
    <location>
        <begin position="184"/>
        <end position="210"/>
    </location>
</feature>